<keyword evidence="4 6" id="KW-0863">Zinc-finger</keyword>
<dbReference type="Pfam" id="PF02148">
    <property type="entry name" value="zf-UBP"/>
    <property type="match status" value="1"/>
</dbReference>
<dbReference type="GO" id="GO:0008270">
    <property type="term" value="F:zinc ion binding"/>
    <property type="evidence" value="ECO:0007669"/>
    <property type="project" value="UniProtKB-KW"/>
</dbReference>
<dbReference type="EMBL" id="JBJQND010000016">
    <property type="protein sequence ID" value="KAL3847257.1"/>
    <property type="molecule type" value="Genomic_DNA"/>
</dbReference>
<organism evidence="10 11">
    <name type="scientific">Sinanodonta woodiana</name>
    <name type="common">Chinese pond mussel</name>
    <name type="synonym">Anodonta woodiana</name>
    <dbReference type="NCBI Taxonomy" id="1069815"/>
    <lineage>
        <taxon>Eukaryota</taxon>
        <taxon>Metazoa</taxon>
        <taxon>Spiralia</taxon>
        <taxon>Lophotrochozoa</taxon>
        <taxon>Mollusca</taxon>
        <taxon>Bivalvia</taxon>
        <taxon>Autobranchia</taxon>
        <taxon>Heteroconchia</taxon>
        <taxon>Palaeoheterodonta</taxon>
        <taxon>Unionida</taxon>
        <taxon>Unionoidea</taxon>
        <taxon>Unionidae</taxon>
        <taxon>Unioninae</taxon>
        <taxon>Sinanodonta</taxon>
    </lineage>
</organism>
<keyword evidence="11" id="KW-1185">Reference proteome</keyword>
<dbReference type="InterPro" id="IPR013083">
    <property type="entry name" value="Znf_RING/FYVE/PHD"/>
</dbReference>
<dbReference type="PANTHER" id="PTHR21646">
    <property type="entry name" value="UBIQUITIN CARBOXYL-TERMINAL HYDROLASE"/>
    <property type="match status" value="1"/>
</dbReference>
<dbReference type="InterPro" id="IPR050185">
    <property type="entry name" value="Ub_carboxyl-term_hydrolase"/>
</dbReference>
<keyword evidence="3" id="KW-0479">Metal-binding</keyword>
<feature type="domain" description="UBP-type" evidence="9">
    <location>
        <begin position="138"/>
        <end position="241"/>
    </location>
</feature>
<dbReference type="InterPro" id="IPR001607">
    <property type="entry name" value="Znf_UBP"/>
</dbReference>
<dbReference type="Proteomes" id="UP001634394">
    <property type="component" value="Unassembled WGS sequence"/>
</dbReference>
<reference evidence="10 11" key="1">
    <citation type="submission" date="2024-11" db="EMBL/GenBank/DDBJ databases">
        <title>Chromosome-level genome assembly of the freshwater bivalve Anodonta woodiana.</title>
        <authorList>
            <person name="Chen X."/>
        </authorList>
    </citation>
    <scope>NUCLEOTIDE SEQUENCE [LARGE SCALE GENOMIC DNA]</scope>
    <source>
        <strain evidence="10">MN2024</strain>
        <tissue evidence="10">Gills</tissue>
    </source>
</reference>
<dbReference type="InterPro" id="IPR038765">
    <property type="entry name" value="Papain-like_cys_pep_sf"/>
</dbReference>
<evidence type="ECO:0000256" key="1">
    <source>
        <dbReference type="ARBA" id="ARBA00000707"/>
    </source>
</evidence>
<keyword evidence="5" id="KW-0862">Zinc</keyword>
<dbReference type="PROSITE" id="PS50271">
    <property type="entry name" value="ZF_UBP"/>
    <property type="match status" value="1"/>
</dbReference>
<evidence type="ECO:0000256" key="7">
    <source>
        <dbReference type="SAM" id="MobiDB-lite"/>
    </source>
</evidence>
<gene>
    <name evidence="10" type="ORF">ACJMK2_018178</name>
</gene>
<dbReference type="GO" id="GO:0004843">
    <property type="term" value="F:cysteine-type deubiquitinase activity"/>
    <property type="evidence" value="ECO:0007669"/>
    <property type="project" value="UniProtKB-EC"/>
</dbReference>
<feature type="compositionally biased region" description="Basic and acidic residues" evidence="7">
    <location>
        <begin position="926"/>
        <end position="957"/>
    </location>
</feature>
<dbReference type="PROSITE" id="PS00973">
    <property type="entry name" value="USP_2"/>
    <property type="match status" value="1"/>
</dbReference>
<feature type="compositionally biased region" description="Polar residues" evidence="7">
    <location>
        <begin position="1101"/>
        <end position="1129"/>
    </location>
</feature>
<feature type="domain" description="USP" evidence="8">
    <location>
        <begin position="312"/>
        <end position="1406"/>
    </location>
</feature>
<evidence type="ECO:0000313" key="10">
    <source>
        <dbReference type="EMBL" id="KAL3847257.1"/>
    </source>
</evidence>
<comment type="caution">
    <text evidence="10">The sequence shown here is derived from an EMBL/GenBank/DDBJ whole genome shotgun (WGS) entry which is preliminary data.</text>
</comment>
<comment type="catalytic activity">
    <reaction evidence="1">
        <text>Thiol-dependent hydrolysis of ester, thioester, amide, peptide and isopeptide bonds formed by the C-terminal Gly of ubiquitin (a 76-residue protein attached to proteins as an intracellular targeting signal).</text>
        <dbReference type="EC" id="3.4.19.12"/>
    </reaction>
</comment>
<dbReference type="SUPFAM" id="SSF54001">
    <property type="entry name" value="Cysteine proteinases"/>
    <property type="match status" value="1"/>
</dbReference>
<evidence type="ECO:0000256" key="3">
    <source>
        <dbReference type="ARBA" id="ARBA00022723"/>
    </source>
</evidence>
<dbReference type="InterPro" id="IPR001394">
    <property type="entry name" value="Peptidase_C19_UCH"/>
</dbReference>
<feature type="region of interest" description="Disordered" evidence="7">
    <location>
        <begin position="926"/>
        <end position="962"/>
    </location>
</feature>
<dbReference type="CDD" id="cd02667">
    <property type="entry name" value="Peptidase_C19K"/>
    <property type="match status" value="1"/>
</dbReference>
<feature type="region of interest" description="Disordered" evidence="7">
    <location>
        <begin position="866"/>
        <end position="892"/>
    </location>
</feature>
<dbReference type="PROSITE" id="PS00972">
    <property type="entry name" value="USP_1"/>
    <property type="match status" value="1"/>
</dbReference>
<name>A0ABD3UE48_SINWO</name>
<sequence length="1407" mass="159004">MTILKRLRDTVVTVSNCCFEETFVNDADDYDDDGYDNEKEWYRTLEPAIFELFDPIVTMSLRVCDVRSPSSTPVIKRKKSSQKSTIMRKKSGVTNSSAETAVSACVHMKKSINFDAMKKGLQQQVFGKCAGCAFDVLRSSNNDQVCNDITEEDTGSDNLIYMSETTTTTIYVCLQCGCQGCGIKSRRRHALRHVTAAGATTHALVMNTTTWMVWCLECKVEIPVLQSMRLVQCVKHLRKLARVSIGRSLKSCCASLTRKFISWIGDVYTACSCKASVEVENQVATYTALVPSAFVNVDSSKERMGPSSQKVLGLRNVGNTCYFNAAMQALIQTYNLVKLLMERSIEGGPLLLPGRKYISDNSRTCSNDEDDYNLELPSITINLSQARPVTMALANFLLKINSATQTNVVNPRALFGQVCNEAPMFRGNEQHDSHELLSHMLGIMRAEEVKRRQVAVLKYFELSVNSDPQKVDHDLKMKVRNYGHQVNYTFVDALFGGCLVSTVMCEECHYISQTVEPFQDLSLPVQEEKTCGIASLYNYVLVEGKKKGEEEKRDMVANIKEDIIHVDQKEEEDGKAYAKDMIAVEREMDLKEEKGDREANKKENIHLVEVEKEGDEEGDMVDDVIMEDMVPVEGEIVGKDENVKNSMIPLEVEKEGKVEKDMKGYMQEEMVLGEWEKVAREEADVEEDMVPVEVEKEKESRLDKKDSEEDVKEYMATVVTEKDVDVEKEVEMEVDVMEDMVPVKWEKEIEEEEGDKEEDVKEEMVHAKVESEGKDEVNNKMNVNEEIFPLQREYESKEEECNINKDVMEDLVSVEWEKECEEEKGFIEDAMWVDIVPVVLEYVGEEEKGDREEDVKNYLVSVEGEMEKGDMEEDLKEEIVPAEGKKEGKEFGDRDEDMKAYIVPMEVEIEVDWEEDTREDIVHVDSEYEGKEEKQDMDESVKDMVSHELEKESKGEGGDMMEDLEDTKDFKEEKSGVAVWETEDGSSKESHSANGQMHESQVTVHVEYMNGPVANGYRESGVTSSEEPIELESATSSILLSSSSYKYLGIGEQDISDVTSGTNTSSVIGTCSSGFSQDLSLIMLYQSSEESEKVKDLDVPVNSSESTVSDDTGISTQGTGSTDSATVGNNEIPLKAGHDEDKSSLNVQHMKPPEFEDPQPVRSCKEIWKEGQRKSVSTLAPRYHSTSGECSIESCLNLFTASELLTGSNKFGCKNCTKLKKKLSPNAEIKTVYSDATKKYLIIQPPAVLTLHLKRFEQFQITKINKLDRHVDFPFVLDLAPYCSALCENVKPGQKKILYSLYGVVEHQGDLRYGHYTAYVKVRPSITSLTNFLNTHHASVKEYLNQYTDNVLRMGDNMEKETKEDNIDEILVPPGQWFRISDTQVSKVTEATVKYAQAYMLFYERIF</sequence>
<dbReference type="Pfam" id="PF00443">
    <property type="entry name" value="UCH"/>
    <property type="match status" value="1"/>
</dbReference>
<dbReference type="InterPro" id="IPR028889">
    <property type="entry name" value="USP"/>
</dbReference>
<evidence type="ECO:0000256" key="6">
    <source>
        <dbReference type="PROSITE-ProRule" id="PRU00502"/>
    </source>
</evidence>
<evidence type="ECO:0000256" key="2">
    <source>
        <dbReference type="ARBA" id="ARBA00012759"/>
    </source>
</evidence>
<evidence type="ECO:0000256" key="4">
    <source>
        <dbReference type="ARBA" id="ARBA00022771"/>
    </source>
</evidence>
<evidence type="ECO:0000313" key="11">
    <source>
        <dbReference type="Proteomes" id="UP001634394"/>
    </source>
</evidence>
<dbReference type="EC" id="3.4.19.12" evidence="2"/>
<dbReference type="PROSITE" id="PS50235">
    <property type="entry name" value="USP_3"/>
    <property type="match status" value="1"/>
</dbReference>
<dbReference type="SUPFAM" id="SSF57850">
    <property type="entry name" value="RING/U-box"/>
    <property type="match status" value="1"/>
</dbReference>
<evidence type="ECO:0000256" key="5">
    <source>
        <dbReference type="ARBA" id="ARBA00022833"/>
    </source>
</evidence>
<evidence type="ECO:0000259" key="9">
    <source>
        <dbReference type="PROSITE" id="PS50271"/>
    </source>
</evidence>
<protein>
    <recommendedName>
        <fullName evidence="2">ubiquitinyl hydrolase 1</fullName>
        <ecNumber evidence="2">3.4.19.12</ecNumber>
    </recommendedName>
</protein>
<proteinExistence type="predicted"/>
<evidence type="ECO:0000259" key="8">
    <source>
        <dbReference type="PROSITE" id="PS50235"/>
    </source>
</evidence>
<dbReference type="Gene3D" id="3.30.40.10">
    <property type="entry name" value="Zinc/RING finger domain, C3HC4 (zinc finger)"/>
    <property type="match status" value="1"/>
</dbReference>
<dbReference type="PANTHER" id="PTHR21646:SF39">
    <property type="entry name" value="UBIQUITIN CARBOXYL-TERMINAL HYDROLASE 16"/>
    <property type="match status" value="1"/>
</dbReference>
<feature type="region of interest" description="Disordered" evidence="7">
    <location>
        <begin position="1095"/>
        <end position="1138"/>
    </location>
</feature>
<accession>A0ABD3UE48</accession>
<dbReference type="Gene3D" id="3.90.70.10">
    <property type="entry name" value="Cysteine proteinases"/>
    <property type="match status" value="2"/>
</dbReference>
<dbReference type="InterPro" id="IPR018200">
    <property type="entry name" value="USP_CS"/>
</dbReference>
<feature type="compositionally biased region" description="Basic and acidic residues" evidence="7">
    <location>
        <begin position="877"/>
        <end position="892"/>
    </location>
</feature>